<proteinExistence type="predicted"/>
<accession>A0A0U5H3A0</accession>
<evidence type="ECO:0000313" key="2">
    <source>
        <dbReference type="Proteomes" id="UP000066737"/>
    </source>
</evidence>
<evidence type="ECO:0000313" key="1">
    <source>
        <dbReference type="EMBL" id="CQH46755.1"/>
    </source>
</evidence>
<dbReference type="AlphaFoldDB" id="A0A0U5H3A0"/>
<dbReference type="SUPFAM" id="SSF55021">
    <property type="entry name" value="ACT-like"/>
    <property type="match status" value="1"/>
</dbReference>
<gene>
    <name evidence="1" type="ORF">HHUB_1258</name>
</gene>
<dbReference type="InterPro" id="IPR044561">
    <property type="entry name" value="ACT_ThrD-II-like"/>
</dbReference>
<sequence>MSEADDRAHTLRLELVDEPGELLSALSPIAENGGNLLSIFHERGSLTPRGYIPVEVDLECSPERFEHIVDALRDAGVTIIQADSERYGEAVSVLLVGDLVDTDLSDTLAALEECGSATVADFSLTTEKGTEGVSSARVRLAIESGSTERALEQVRDVAAQKDLSVVEPLVGEL</sequence>
<dbReference type="InterPro" id="IPR045865">
    <property type="entry name" value="ACT-like_dom_sf"/>
</dbReference>
<dbReference type="EMBL" id="LN831302">
    <property type="protein sequence ID" value="CQH46755.1"/>
    <property type="molecule type" value="Genomic_DNA"/>
</dbReference>
<keyword evidence="2" id="KW-1185">Reference proteome</keyword>
<dbReference type="CDD" id="cd04886">
    <property type="entry name" value="ACT_ThrD-II-like"/>
    <property type="match status" value="1"/>
</dbReference>
<reference evidence="2" key="1">
    <citation type="journal article" date="2016" name="Environ. Microbiol.">
        <title>The complete genome of a viable archaeum isolated from 123-million-year-old rock salt.</title>
        <authorList>
            <person name="Jaakkola S.T."/>
            <person name="Pfeiffer F."/>
            <person name="Ravantti J.J."/>
            <person name="Guo Q."/>
            <person name="Liu Y."/>
            <person name="Chen X."/>
            <person name="Ma H."/>
            <person name="Yang C."/>
            <person name="Oksanen H.M."/>
            <person name="Bamford D.H."/>
        </authorList>
    </citation>
    <scope>NUCLEOTIDE SEQUENCE</scope>
    <source>
        <strain evidence="2">JI20-1</strain>
    </source>
</reference>
<dbReference type="OrthoDB" id="60296at2157"/>
<dbReference type="GeneID" id="26657946"/>
<dbReference type="STRING" id="1407499.HHUB_1258"/>
<name>A0A0U5H3A0_9EURY</name>
<dbReference type="Proteomes" id="UP000066737">
    <property type="component" value="Chromosome I"/>
</dbReference>
<organism evidence="1 2">
    <name type="scientific">Halobacterium hubeiense</name>
    <dbReference type="NCBI Taxonomy" id="1407499"/>
    <lineage>
        <taxon>Archaea</taxon>
        <taxon>Methanobacteriati</taxon>
        <taxon>Methanobacteriota</taxon>
        <taxon>Stenosarchaea group</taxon>
        <taxon>Halobacteria</taxon>
        <taxon>Halobacteriales</taxon>
        <taxon>Halobacteriaceae</taxon>
        <taxon>Halobacterium</taxon>
    </lineage>
</organism>
<protein>
    <submittedName>
        <fullName evidence="1">ACT domain protein</fullName>
    </submittedName>
</protein>
<dbReference type="RefSeq" id="WP_059055436.1">
    <property type="nucleotide sequence ID" value="NZ_CEML01000002.1"/>
</dbReference>
<dbReference type="KEGG" id="hhb:Hhub_1258"/>